<dbReference type="RefSeq" id="WP_084283878.1">
    <property type="nucleotide sequence ID" value="NZ_FWXJ01000009.1"/>
</dbReference>
<dbReference type="OrthoDB" id="5956741at2"/>
<dbReference type="STRING" id="1938817.SAMN06296008_10990"/>
<sequence>MQTVATKIHPAIFNSIPQSDDLGLFKKSGKPDYDKVKDILGYTKQDISIASGIPIGSIRFDDKVPAELTERVLEWATVIALVHSFFNDQTKTMLWFKVPNPLLGDVAPRDMIKVGRYKKLLKFIQTALEEGR</sequence>
<reference evidence="1 2" key="1">
    <citation type="submission" date="2017-04" db="EMBL/GenBank/DDBJ databases">
        <authorList>
            <person name="Afonso C.L."/>
            <person name="Miller P.J."/>
            <person name="Scott M.A."/>
            <person name="Spackman E."/>
            <person name="Goraichik I."/>
            <person name="Dimitrov K.M."/>
            <person name="Suarez D.L."/>
            <person name="Swayne D.E."/>
        </authorList>
    </citation>
    <scope>NUCLEOTIDE SEQUENCE [LARGE SCALE GENOMIC DNA]</scope>
    <source>
        <strain evidence="1 2">VK13</strain>
    </source>
</reference>
<evidence type="ECO:0008006" key="3">
    <source>
        <dbReference type="Google" id="ProtNLM"/>
    </source>
</evidence>
<organism evidence="1 2">
    <name type="scientific">Polynucleobacter kasalickyi</name>
    <dbReference type="NCBI Taxonomy" id="1938817"/>
    <lineage>
        <taxon>Bacteria</taxon>
        <taxon>Pseudomonadati</taxon>
        <taxon>Pseudomonadota</taxon>
        <taxon>Betaproteobacteria</taxon>
        <taxon>Burkholderiales</taxon>
        <taxon>Burkholderiaceae</taxon>
        <taxon>Polynucleobacter</taxon>
    </lineage>
</organism>
<evidence type="ECO:0000313" key="1">
    <source>
        <dbReference type="EMBL" id="SMC62024.1"/>
    </source>
</evidence>
<dbReference type="EMBL" id="FWXJ01000009">
    <property type="protein sequence ID" value="SMC62024.1"/>
    <property type="molecule type" value="Genomic_DNA"/>
</dbReference>
<proteinExistence type="predicted"/>
<dbReference type="AlphaFoldDB" id="A0A1W2AN49"/>
<keyword evidence="2" id="KW-1185">Reference proteome</keyword>
<name>A0A1W2AN49_9BURK</name>
<evidence type="ECO:0000313" key="2">
    <source>
        <dbReference type="Proteomes" id="UP000192708"/>
    </source>
</evidence>
<dbReference type="Proteomes" id="UP000192708">
    <property type="component" value="Unassembled WGS sequence"/>
</dbReference>
<gene>
    <name evidence="1" type="ORF">SAMN06296008_10990</name>
</gene>
<accession>A0A1W2AN49</accession>
<protein>
    <recommendedName>
        <fullName evidence="3">Antitoxin Xre/MbcA/ParS-like toxin-binding domain-containing protein</fullName>
    </recommendedName>
</protein>